<dbReference type="Proteomes" id="UP001652623">
    <property type="component" value="Chromosome 1"/>
</dbReference>
<dbReference type="InterPro" id="IPR011009">
    <property type="entry name" value="Kinase-like_dom_sf"/>
</dbReference>
<dbReference type="RefSeq" id="XP_060674299.1">
    <property type="nucleotide sequence ID" value="XM_060818316.1"/>
</dbReference>
<evidence type="ECO:0000256" key="10">
    <source>
        <dbReference type="ARBA" id="ARBA00022989"/>
    </source>
</evidence>
<organism evidence="22 23">
    <name type="scientific">Ziziphus jujuba</name>
    <name type="common">Chinese jujube</name>
    <name type="synonym">Ziziphus sativa</name>
    <dbReference type="NCBI Taxonomy" id="326968"/>
    <lineage>
        <taxon>Eukaryota</taxon>
        <taxon>Viridiplantae</taxon>
        <taxon>Streptophyta</taxon>
        <taxon>Embryophyta</taxon>
        <taxon>Tracheophyta</taxon>
        <taxon>Spermatophyta</taxon>
        <taxon>Magnoliopsida</taxon>
        <taxon>eudicotyledons</taxon>
        <taxon>Gunneridae</taxon>
        <taxon>Pentapetalae</taxon>
        <taxon>rosids</taxon>
        <taxon>fabids</taxon>
        <taxon>Rosales</taxon>
        <taxon>Rhamnaceae</taxon>
        <taxon>Paliureae</taxon>
        <taxon>Ziziphus</taxon>
    </lineage>
</organism>
<evidence type="ECO:0000256" key="19">
    <source>
        <dbReference type="SAM" id="SignalP"/>
    </source>
</evidence>
<evidence type="ECO:0000256" key="8">
    <source>
        <dbReference type="ARBA" id="ARBA00022777"/>
    </source>
</evidence>
<keyword evidence="5 18" id="KW-0812">Transmembrane</keyword>
<evidence type="ECO:0000256" key="18">
    <source>
        <dbReference type="SAM" id="Phobius"/>
    </source>
</evidence>
<keyword evidence="12" id="KW-1015">Disulfide bond</keyword>
<evidence type="ECO:0000256" key="16">
    <source>
        <dbReference type="PROSITE-ProRule" id="PRU00076"/>
    </source>
</evidence>
<proteinExistence type="predicted"/>
<dbReference type="InterPro" id="IPR025287">
    <property type="entry name" value="WAK_GUB"/>
</dbReference>
<dbReference type="InterPro" id="IPR013695">
    <property type="entry name" value="WAK"/>
</dbReference>
<evidence type="ECO:0000256" key="5">
    <source>
        <dbReference type="ARBA" id="ARBA00022692"/>
    </source>
</evidence>
<keyword evidence="11 18" id="KW-0472">Membrane</keyword>
<evidence type="ECO:0000256" key="17">
    <source>
        <dbReference type="PROSITE-ProRule" id="PRU10141"/>
    </source>
</evidence>
<dbReference type="InterPro" id="IPR000719">
    <property type="entry name" value="Prot_kinase_dom"/>
</dbReference>
<dbReference type="PANTHER" id="PTHR27005:SF283">
    <property type="entry name" value="OS02G0633066 PROTEIN"/>
    <property type="match status" value="1"/>
</dbReference>
<accession>A0ABM4AC41</accession>
<dbReference type="Gene3D" id="2.10.25.10">
    <property type="entry name" value="Laminin"/>
    <property type="match status" value="2"/>
</dbReference>
<dbReference type="SMART" id="SM00179">
    <property type="entry name" value="EGF_CA"/>
    <property type="match status" value="2"/>
</dbReference>
<evidence type="ECO:0000256" key="4">
    <source>
        <dbReference type="ARBA" id="ARBA00022679"/>
    </source>
</evidence>
<evidence type="ECO:0000256" key="15">
    <source>
        <dbReference type="ARBA" id="ARBA00047951"/>
    </source>
</evidence>
<feature type="domain" description="EGF-like" evidence="21">
    <location>
        <begin position="242"/>
        <end position="286"/>
    </location>
</feature>
<evidence type="ECO:0000259" key="20">
    <source>
        <dbReference type="PROSITE" id="PS50011"/>
    </source>
</evidence>
<dbReference type="PROSITE" id="PS50026">
    <property type="entry name" value="EGF_3"/>
    <property type="match status" value="1"/>
</dbReference>
<name>A0ABM4AC41_ZIZJJ</name>
<comment type="subcellular location">
    <subcellularLocation>
        <location evidence="1">Membrane</location>
        <topology evidence="1">Single-pass type I membrane protein</topology>
    </subcellularLocation>
</comment>
<keyword evidence="10 18" id="KW-1133">Transmembrane helix</keyword>
<sequence>MAIGILIVLVVLATTTTVVAAQSAAHCRESCGDLKVPYPFGMDEGCYLGEKFFITCNESYHPHRAFLTTGNVEVTNISLDDGELSVSQFIGRDCYDQNGVQTNNWQPSLNLSLYTVSSTKNKFFAVGCDTEAFVQGYRGTEVFATGCISWCESISTFNESCSGVGCCQTSIPYRMKNITVSVNSYYNHTDIWKFNPCSFAFVVDEKKFNFSRTSFKDLRKVKELPVVINWAVEDESGKTCSDAEKSSDFACKNNTKCIDVKDGSGGYHCQCLTGYHGNPYHRDGCQDIDECKIFSNPCNPGKCHNLPGNWTCTCPKGSKIINGTGCSKKDAIDQSERVLILYIALGVSLALLVAVSIMCWGMRKIKLRKLKRKFFEQNGGLILRERFSNLETARIFTAEELKRATNNYDENRVLGEGGYGKVYKGILPDSQEVAIKKSKIGDETQTAQFINELMILLQINHRNVVKLLGCCLETEVPLLVYQFIANGTFFHHIHKKGKASVLPWKLRLKIASETAGALAYLHSATSTPIIHRDVKTSNILLDENHTAKVADFGASKLIPQDQNQLTTFVQGTLGYLDPEYFHTSQLTEKSDVYSYGVVLAELLTSKEVVSFNRPEGERNLAMFFVSAIEEDCLLHVLDGDIVDEENVEEVKKVANLTKMCLSVKGEERPTMKEVANELEGLVNLDKHPWGKVDLCGEENEYLLGSTSNTYENSSGKSGFRSSGTAIVGHDSMQSQMLSQYYDAR</sequence>
<evidence type="ECO:0000256" key="14">
    <source>
        <dbReference type="ARBA" id="ARBA00047558"/>
    </source>
</evidence>
<dbReference type="PROSITE" id="PS50011">
    <property type="entry name" value="PROTEIN_KINASE_DOM"/>
    <property type="match status" value="1"/>
</dbReference>
<keyword evidence="23" id="KW-0675">Receptor</keyword>
<dbReference type="Pfam" id="PF07645">
    <property type="entry name" value="EGF_CA"/>
    <property type="match status" value="1"/>
</dbReference>
<feature type="domain" description="Protein kinase" evidence="20">
    <location>
        <begin position="408"/>
        <end position="690"/>
    </location>
</feature>
<keyword evidence="2" id="KW-0723">Serine/threonine-protein kinase</keyword>
<dbReference type="PROSITE" id="PS00108">
    <property type="entry name" value="PROTEIN_KINASE_ST"/>
    <property type="match status" value="1"/>
</dbReference>
<dbReference type="SUPFAM" id="SSF56112">
    <property type="entry name" value="Protein kinase-like (PK-like)"/>
    <property type="match status" value="1"/>
</dbReference>
<dbReference type="SUPFAM" id="SSF57196">
    <property type="entry name" value="EGF/Laminin"/>
    <property type="match status" value="1"/>
</dbReference>
<evidence type="ECO:0000256" key="1">
    <source>
        <dbReference type="ARBA" id="ARBA00004479"/>
    </source>
</evidence>
<evidence type="ECO:0000313" key="22">
    <source>
        <dbReference type="Proteomes" id="UP001652623"/>
    </source>
</evidence>
<keyword evidence="8 23" id="KW-0418">Kinase</keyword>
<evidence type="ECO:0000256" key="12">
    <source>
        <dbReference type="ARBA" id="ARBA00023157"/>
    </source>
</evidence>
<keyword evidence="7 17" id="KW-0547">Nucleotide-binding</keyword>
<evidence type="ECO:0000313" key="23">
    <source>
        <dbReference type="RefSeq" id="XP_060674299.1"/>
    </source>
</evidence>
<dbReference type="InterPro" id="IPR000742">
    <property type="entry name" value="EGF"/>
</dbReference>
<evidence type="ECO:0000256" key="11">
    <source>
        <dbReference type="ARBA" id="ARBA00023136"/>
    </source>
</evidence>
<reference evidence="23" key="2">
    <citation type="submission" date="2025-08" db="UniProtKB">
        <authorList>
            <consortium name="RefSeq"/>
        </authorList>
    </citation>
    <scope>IDENTIFICATION</scope>
    <source>
        <tissue evidence="23">Seedling</tissue>
    </source>
</reference>
<comment type="catalytic activity">
    <reaction evidence="15">
        <text>L-threonyl-[protein] + ATP = O-phospho-L-threonyl-[protein] + ADP + H(+)</text>
        <dbReference type="Rhea" id="RHEA:46608"/>
        <dbReference type="Rhea" id="RHEA-COMP:11060"/>
        <dbReference type="Rhea" id="RHEA-COMP:11605"/>
        <dbReference type="ChEBI" id="CHEBI:15378"/>
        <dbReference type="ChEBI" id="CHEBI:30013"/>
        <dbReference type="ChEBI" id="CHEBI:30616"/>
        <dbReference type="ChEBI" id="CHEBI:61977"/>
        <dbReference type="ChEBI" id="CHEBI:456216"/>
    </reaction>
</comment>
<dbReference type="Pfam" id="PF13947">
    <property type="entry name" value="GUB_WAK_bind"/>
    <property type="match status" value="1"/>
</dbReference>
<keyword evidence="6 19" id="KW-0732">Signal</keyword>
<comment type="caution">
    <text evidence="16">Lacks conserved residue(s) required for the propagation of feature annotation.</text>
</comment>
<dbReference type="Pfam" id="PF00069">
    <property type="entry name" value="Pkinase"/>
    <property type="match status" value="1"/>
</dbReference>
<evidence type="ECO:0000256" key="7">
    <source>
        <dbReference type="ARBA" id="ARBA00022741"/>
    </source>
</evidence>
<evidence type="ECO:0000256" key="13">
    <source>
        <dbReference type="ARBA" id="ARBA00023180"/>
    </source>
</evidence>
<dbReference type="Pfam" id="PF00008">
    <property type="entry name" value="EGF"/>
    <property type="match status" value="1"/>
</dbReference>
<gene>
    <name evidence="23" type="primary">LOC125423535</name>
</gene>
<evidence type="ECO:0000256" key="3">
    <source>
        <dbReference type="ARBA" id="ARBA00022536"/>
    </source>
</evidence>
<keyword evidence="3 16" id="KW-0245">EGF-like domain</keyword>
<feature type="transmembrane region" description="Helical" evidence="18">
    <location>
        <begin position="339"/>
        <end position="362"/>
    </location>
</feature>
<reference evidence="22" key="1">
    <citation type="submission" date="2025-05" db="UniProtKB">
        <authorList>
            <consortium name="RefSeq"/>
        </authorList>
    </citation>
    <scope>NUCLEOTIDE SEQUENCE [LARGE SCALE GENOMIC DNA]</scope>
</reference>
<dbReference type="GO" id="GO:0016301">
    <property type="term" value="F:kinase activity"/>
    <property type="evidence" value="ECO:0007669"/>
    <property type="project" value="UniProtKB-KW"/>
</dbReference>
<evidence type="ECO:0000256" key="9">
    <source>
        <dbReference type="ARBA" id="ARBA00022840"/>
    </source>
</evidence>
<evidence type="ECO:0000259" key="21">
    <source>
        <dbReference type="PROSITE" id="PS50026"/>
    </source>
</evidence>
<dbReference type="Pfam" id="PF08488">
    <property type="entry name" value="WAK"/>
    <property type="match status" value="1"/>
</dbReference>
<dbReference type="InterPro" id="IPR008271">
    <property type="entry name" value="Ser/Thr_kinase_AS"/>
</dbReference>
<feature type="chain" id="PRO_5045821676" evidence="19">
    <location>
        <begin position="22"/>
        <end position="744"/>
    </location>
</feature>
<feature type="binding site" evidence="17">
    <location>
        <position position="437"/>
    </location>
    <ligand>
        <name>ATP</name>
        <dbReference type="ChEBI" id="CHEBI:30616"/>
    </ligand>
</feature>
<keyword evidence="13" id="KW-0325">Glycoprotein</keyword>
<dbReference type="Gene3D" id="3.30.200.20">
    <property type="entry name" value="Phosphorylase Kinase, domain 1"/>
    <property type="match status" value="1"/>
</dbReference>
<keyword evidence="4" id="KW-0808">Transferase</keyword>
<dbReference type="CDD" id="cd14066">
    <property type="entry name" value="STKc_IRAK"/>
    <property type="match status" value="1"/>
</dbReference>
<feature type="signal peptide" evidence="19">
    <location>
        <begin position="1"/>
        <end position="21"/>
    </location>
</feature>
<dbReference type="PROSITE" id="PS00107">
    <property type="entry name" value="PROTEIN_KINASE_ATP"/>
    <property type="match status" value="1"/>
</dbReference>
<dbReference type="InterPro" id="IPR045274">
    <property type="entry name" value="WAK-like"/>
</dbReference>
<dbReference type="Gene3D" id="1.10.510.10">
    <property type="entry name" value="Transferase(Phosphotransferase) domain 1"/>
    <property type="match status" value="1"/>
</dbReference>
<comment type="catalytic activity">
    <reaction evidence="14">
        <text>L-seryl-[protein] + ATP = O-phospho-L-seryl-[protein] + ADP + H(+)</text>
        <dbReference type="Rhea" id="RHEA:17989"/>
        <dbReference type="Rhea" id="RHEA-COMP:9863"/>
        <dbReference type="Rhea" id="RHEA-COMP:11604"/>
        <dbReference type="ChEBI" id="CHEBI:15378"/>
        <dbReference type="ChEBI" id="CHEBI:29999"/>
        <dbReference type="ChEBI" id="CHEBI:30616"/>
        <dbReference type="ChEBI" id="CHEBI:83421"/>
        <dbReference type="ChEBI" id="CHEBI:456216"/>
    </reaction>
</comment>
<keyword evidence="22" id="KW-1185">Reference proteome</keyword>
<dbReference type="InterPro" id="IPR017441">
    <property type="entry name" value="Protein_kinase_ATP_BS"/>
</dbReference>
<dbReference type="InterPro" id="IPR001881">
    <property type="entry name" value="EGF-like_Ca-bd_dom"/>
</dbReference>
<evidence type="ECO:0000256" key="2">
    <source>
        <dbReference type="ARBA" id="ARBA00022527"/>
    </source>
</evidence>
<dbReference type="SMART" id="SM00181">
    <property type="entry name" value="EGF"/>
    <property type="match status" value="2"/>
</dbReference>
<dbReference type="PANTHER" id="PTHR27005">
    <property type="entry name" value="WALL-ASSOCIATED RECEPTOR KINASE-LIKE 21"/>
    <property type="match status" value="1"/>
</dbReference>
<dbReference type="CDD" id="cd00054">
    <property type="entry name" value="EGF_CA"/>
    <property type="match status" value="2"/>
</dbReference>
<protein>
    <submittedName>
        <fullName evidence="23">Wall-associated receptor kinase 2</fullName>
    </submittedName>
</protein>
<evidence type="ECO:0000256" key="6">
    <source>
        <dbReference type="ARBA" id="ARBA00022729"/>
    </source>
</evidence>
<dbReference type="InterPro" id="IPR049883">
    <property type="entry name" value="NOTCH1_EGF-like"/>
</dbReference>
<keyword evidence="9 17" id="KW-0067">ATP-binding</keyword>
<dbReference type="GeneID" id="125423535"/>
<dbReference type="SMART" id="SM00220">
    <property type="entry name" value="S_TKc"/>
    <property type="match status" value="1"/>
</dbReference>